<name>A0A1C5JRT6_9ACTN</name>
<evidence type="ECO:0000313" key="1">
    <source>
        <dbReference type="EMBL" id="SCG73217.1"/>
    </source>
</evidence>
<dbReference type="AlphaFoldDB" id="A0A1C5JRT6"/>
<protein>
    <submittedName>
        <fullName evidence="1">Carbohydrate ABC transporter substrate-binding protein, CUT1 family</fullName>
    </submittedName>
</protein>
<dbReference type="InterPro" id="IPR050490">
    <property type="entry name" value="Bact_solute-bd_prot1"/>
</dbReference>
<dbReference type="RefSeq" id="WP_091068644.1">
    <property type="nucleotide sequence ID" value="NZ_FMDM01000013.1"/>
</dbReference>
<dbReference type="PROSITE" id="PS51318">
    <property type="entry name" value="TAT"/>
    <property type="match status" value="1"/>
</dbReference>
<dbReference type="PANTHER" id="PTHR43649:SF12">
    <property type="entry name" value="DIACETYLCHITOBIOSE BINDING PROTEIN DASA"/>
    <property type="match status" value="1"/>
</dbReference>
<dbReference type="EMBL" id="FMDM01000013">
    <property type="protein sequence ID" value="SCG73217.1"/>
    <property type="molecule type" value="Genomic_DNA"/>
</dbReference>
<dbReference type="Proteomes" id="UP000199360">
    <property type="component" value="Unassembled WGS sequence"/>
</dbReference>
<evidence type="ECO:0000313" key="2">
    <source>
        <dbReference type="Proteomes" id="UP000199360"/>
    </source>
</evidence>
<dbReference type="OrthoDB" id="7918484at2"/>
<dbReference type="InterPro" id="IPR006311">
    <property type="entry name" value="TAT_signal"/>
</dbReference>
<sequence>MRAQRPVPRPGLDRRRFLGALTGLPLLAGGLSGGLAGCSPAEDEAAADDGPIELSVFWWGGNRRAQVTEQALRLYTQQNPRVSFRITWQGLAGYYDRLATQATSGNVPDLFQIDDTLLTEYDRRDILLDLTRYADDDRLELRGLPEQLARYGRVEERTVAVPAAQTNAALVFNRDLLRRLGQPEPRTGMSWKEYARWAARVTRASGNRVAGTMDPSGDYRALWLWLRGQGSELYQGRQLGFSSAELLAWFEFWEVARFDRATPSAALVEQADTGELARQLVVTGHTAASFAWSHQFPELQRLTEDNLGVVAFPGTPAAQWPRASMYWAGFRGTRHPGVVVDVLNFLTTNVAAGRILGVERGLSPSTQVRTYVVDGVTDRAEKRVAALGGELDQLAGPAPAPPPKGHAAVRSLLIDAAESIRGKRAGARTATSRFMARANAALAGG</sequence>
<dbReference type="Gene3D" id="3.40.190.10">
    <property type="entry name" value="Periplasmic binding protein-like II"/>
    <property type="match status" value="2"/>
</dbReference>
<dbReference type="STRING" id="745366.GA0070213_11355"/>
<organism evidence="1 2">
    <name type="scientific">Micromonospora humi</name>
    <dbReference type="NCBI Taxonomy" id="745366"/>
    <lineage>
        <taxon>Bacteria</taxon>
        <taxon>Bacillati</taxon>
        <taxon>Actinomycetota</taxon>
        <taxon>Actinomycetes</taxon>
        <taxon>Micromonosporales</taxon>
        <taxon>Micromonosporaceae</taxon>
        <taxon>Micromonospora</taxon>
    </lineage>
</organism>
<gene>
    <name evidence="1" type="ORF">GA0070213_11355</name>
</gene>
<proteinExistence type="predicted"/>
<accession>A0A1C5JRT6</accession>
<reference evidence="2" key="1">
    <citation type="submission" date="2016-06" db="EMBL/GenBank/DDBJ databases">
        <authorList>
            <person name="Varghese N."/>
            <person name="Submissions Spin"/>
        </authorList>
    </citation>
    <scope>NUCLEOTIDE SEQUENCE [LARGE SCALE GENOMIC DNA]</scope>
    <source>
        <strain evidence="2">DSM 45647</strain>
    </source>
</reference>
<dbReference type="InterPro" id="IPR006059">
    <property type="entry name" value="SBP"/>
</dbReference>
<dbReference type="SUPFAM" id="SSF53850">
    <property type="entry name" value="Periplasmic binding protein-like II"/>
    <property type="match status" value="1"/>
</dbReference>
<keyword evidence="2" id="KW-1185">Reference proteome</keyword>
<dbReference type="PANTHER" id="PTHR43649">
    <property type="entry name" value="ARABINOSE-BINDING PROTEIN-RELATED"/>
    <property type="match status" value="1"/>
</dbReference>
<dbReference type="Pfam" id="PF01547">
    <property type="entry name" value="SBP_bac_1"/>
    <property type="match status" value="1"/>
</dbReference>